<reference evidence="9 10" key="1">
    <citation type="journal article" date="2005" name="Infect. Immun.">
        <title>Comparative genomic analysis of Chlamydia trachomatis oculotropic and genitotropic strains.</title>
        <authorList>
            <person name="Carlson J.H."/>
            <person name="Porcella S.F."/>
            <person name="McClarty G."/>
            <person name="Caldwell H.D."/>
        </authorList>
    </citation>
    <scope>NUCLEOTIDE SEQUENCE [LARGE SCALE GENOMIC DNA]</scope>
    <source>
        <strain evidence="10">ATCC VR-571B / DSM 19440 / HAR-13</strain>
    </source>
</reference>
<dbReference type="InterPro" id="IPR017861">
    <property type="entry name" value="KAE1/TsaD"/>
</dbReference>
<dbReference type="GO" id="GO:0046872">
    <property type="term" value="F:metal ion binding"/>
    <property type="evidence" value="ECO:0007669"/>
    <property type="project" value="UniProtKB-KW"/>
</dbReference>
<dbReference type="EC" id="2.3.1.234" evidence="1"/>
<keyword evidence="2" id="KW-0808">Transferase</keyword>
<dbReference type="RefSeq" id="WP_011324693.1">
    <property type="nucleotide sequence ID" value="NC_007429.1"/>
</dbReference>
<keyword evidence="4" id="KW-0479">Metal-binding</keyword>
<keyword evidence="3" id="KW-0819">tRNA processing</keyword>
<name>A0A0H2X2B9_CHLTA</name>
<dbReference type="KEGG" id="cta:CTA_0372"/>
<evidence type="ECO:0000256" key="1">
    <source>
        <dbReference type="ARBA" id="ARBA00012156"/>
    </source>
</evidence>
<evidence type="ECO:0000256" key="3">
    <source>
        <dbReference type="ARBA" id="ARBA00022694"/>
    </source>
</evidence>
<dbReference type="GO" id="GO:0008033">
    <property type="term" value="P:tRNA processing"/>
    <property type="evidence" value="ECO:0007669"/>
    <property type="project" value="UniProtKB-KW"/>
</dbReference>
<dbReference type="AlphaFoldDB" id="A0A0H2X2B9"/>
<comment type="catalytic activity">
    <reaction evidence="7">
        <text>L-threonylcarbamoyladenylate + adenosine(37) in tRNA = N(6)-L-threonylcarbamoyladenosine(37) in tRNA + AMP + H(+)</text>
        <dbReference type="Rhea" id="RHEA:37059"/>
        <dbReference type="Rhea" id="RHEA-COMP:10162"/>
        <dbReference type="Rhea" id="RHEA-COMP:10163"/>
        <dbReference type="ChEBI" id="CHEBI:15378"/>
        <dbReference type="ChEBI" id="CHEBI:73682"/>
        <dbReference type="ChEBI" id="CHEBI:74411"/>
        <dbReference type="ChEBI" id="CHEBI:74418"/>
        <dbReference type="ChEBI" id="CHEBI:456215"/>
        <dbReference type="EC" id="2.3.1.234"/>
    </reaction>
</comment>
<dbReference type="HOGENOM" id="CLU_1297960_0_0_0"/>
<dbReference type="Gene3D" id="3.30.420.40">
    <property type="match status" value="1"/>
</dbReference>
<keyword evidence="5" id="KW-0408">Iron</keyword>
<organism evidence="9 10">
    <name type="scientific">Chlamydia trachomatis serovar A (strain ATCC VR-571B / DSM 19440 / HAR-13)</name>
    <dbReference type="NCBI Taxonomy" id="315277"/>
    <lineage>
        <taxon>Bacteria</taxon>
        <taxon>Pseudomonadati</taxon>
        <taxon>Chlamydiota</taxon>
        <taxon>Chlamydiia</taxon>
        <taxon>Chlamydiales</taxon>
        <taxon>Chlamydiaceae</taxon>
        <taxon>Chlamydia/Chlamydophila group</taxon>
        <taxon>Chlamydia</taxon>
    </lineage>
</organism>
<proteinExistence type="predicted"/>
<evidence type="ECO:0000256" key="6">
    <source>
        <dbReference type="ARBA" id="ARBA00023315"/>
    </source>
</evidence>
<dbReference type="PRINTS" id="PR00789">
    <property type="entry name" value="OSIALOPTASE"/>
</dbReference>
<dbReference type="InterPro" id="IPR000905">
    <property type="entry name" value="Gcp-like_dom"/>
</dbReference>
<evidence type="ECO:0000256" key="2">
    <source>
        <dbReference type="ARBA" id="ARBA00022679"/>
    </source>
</evidence>
<evidence type="ECO:0000259" key="8">
    <source>
        <dbReference type="Pfam" id="PF00814"/>
    </source>
</evidence>
<keyword evidence="10" id="KW-1185">Reference proteome</keyword>
<sequence length="210" mass="22859">MYKYFIVDTSGSQPFLAYVDCRDVLEVWSLPTGPDQGVVLNFIFNSLDLPFQGIGVSVGPGGFSATRVGVAFAQGLSLAKNVPLVGYSSLEGYLSLGQEEEALLLPLGKKGGVVALNSELSLDGFLLTDTTSTPGILLSYSEALEYCLDKGCCHVISPDPTYFVELFSLRISVRKVVPCIDRIRKYVVSQFVLSQNLPLCLDYRSISSFF</sequence>
<dbReference type="GO" id="GO:0016787">
    <property type="term" value="F:hydrolase activity"/>
    <property type="evidence" value="ECO:0007669"/>
    <property type="project" value="UniProtKB-KW"/>
</dbReference>
<dbReference type="EMBL" id="CP000051">
    <property type="protein sequence ID" value="AAX50607.1"/>
    <property type="molecule type" value="Genomic_DNA"/>
</dbReference>
<evidence type="ECO:0000256" key="5">
    <source>
        <dbReference type="ARBA" id="ARBA00023004"/>
    </source>
</evidence>
<evidence type="ECO:0000313" key="10">
    <source>
        <dbReference type="Proteomes" id="UP000002532"/>
    </source>
</evidence>
<gene>
    <name evidence="9" type="ordered locus">CTA_0372</name>
</gene>
<evidence type="ECO:0000256" key="7">
    <source>
        <dbReference type="ARBA" id="ARBA00048117"/>
    </source>
</evidence>
<dbReference type="Pfam" id="PF00814">
    <property type="entry name" value="TsaD"/>
    <property type="match status" value="1"/>
</dbReference>
<feature type="domain" description="Gcp-like" evidence="8">
    <location>
        <begin position="44"/>
        <end position="106"/>
    </location>
</feature>
<dbReference type="GO" id="GO:0061711">
    <property type="term" value="F:tRNA N(6)-L-threonylcarbamoyladenine synthase activity"/>
    <property type="evidence" value="ECO:0007669"/>
    <property type="project" value="UniProtKB-EC"/>
</dbReference>
<keyword evidence="6" id="KW-0012">Acyltransferase</keyword>
<evidence type="ECO:0000256" key="4">
    <source>
        <dbReference type="ARBA" id="ARBA00022723"/>
    </source>
</evidence>
<dbReference type="SUPFAM" id="SSF53067">
    <property type="entry name" value="Actin-like ATPase domain"/>
    <property type="match status" value="1"/>
</dbReference>
<dbReference type="InterPro" id="IPR043129">
    <property type="entry name" value="ATPase_NBD"/>
</dbReference>
<evidence type="ECO:0000313" key="9">
    <source>
        <dbReference type="EMBL" id="AAX50607.1"/>
    </source>
</evidence>
<dbReference type="Proteomes" id="UP000002532">
    <property type="component" value="Chromosome"/>
</dbReference>
<keyword evidence="9" id="KW-0378">Hydrolase</keyword>
<protein>
    <recommendedName>
        <fullName evidence="1">N(6)-L-threonylcarbamoyladenine synthase</fullName>
        <ecNumber evidence="1">2.3.1.234</ecNumber>
    </recommendedName>
</protein>
<accession>A0A0H2X2B9</accession>